<dbReference type="InterPro" id="IPR010524">
    <property type="entry name" value="Sig_transdc_resp-reg_PrpR_N"/>
</dbReference>
<dbReference type="GO" id="GO:0043565">
    <property type="term" value="F:sequence-specific DNA binding"/>
    <property type="evidence" value="ECO:0007669"/>
    <property type="project" value="InterPro"/>
</dbReference>
<dbReference type="InterPro" id="IPR035965">
    <property type="entry name" value="PAS-like_dom_sf"/>
</dbReference>
<proteinExistence type="predicted"/>
<dbReference type="GO" id="GO:0000156">
    <property type="term" value="F:phosphorelay response regulator activity"/>
    <property type="evidence" value="ECO:0007669"/>
    <property type="project" value="InterPro"/>
</dbReference>
<dbReference type="Gene3D" id="1.10.10.60">
    <property type="entry name" value="Homeodomain-like"/>
    <property type="match status" value="1"/>
</dbReference>
<keyword evidence="2" id="KW-0067">ATP-binding</keyword>
<sequence length="627" mass="70763">MEIILFSGQERFTAKAEKILEDRNLKERCLVVETAGRKTQQVADFYSENGAKVFIARGQNFDLINKKYNIPAVSVRATYEEILVAYQQAQMISNRIAILGYGSIYTMIQRFQRISQEEFLAIKIDDVKNVSHLMKEAAAKGYDTFVGGITTREACSELGLNHVMLDSDSLSIKIALDQALSLIDIQSERSQNFTLIQTILNTSEDAIIAFDEKLKITFINDKAKRIFKSELNQSVTEKLFPAEIKTKIYDNQESLQNYLIQINEEPHLLSIKPLITNQKVYGAVATITISTELINSETTLRKQLAEKGHIAKSNFKDVIGKSSVIAKTITWAKRIAKSENNILIHGDTGTGKELFAQSIHNFSSRQYGPFIAINCAALATSILESELFGYEKGSFTGASNQGKMGVFELAHKGTLFLDEIGEISGELQAKLLRVIQEKEIVRVGGNNVIPVDVRIITATNKDLKKLSRKNEFRSDLFYRLSVLELELPPLKERKEDIPLLVSNYLKINYPTIEIEEASLDYFKKFPFEGNIRQLINLVERCAVLADYSKISQYIVEKVCKKEFEAVNEDTSIDIEDAATPLQPITDEARCLEAALKRNFGNRKQTAQELKISTTTLWRKMKKYGIGL</sequence>
<comment type="caution">
    <text evidence="6">The sequence shown here is derived from an EMBL/GenBank/DDBJ whole genome shotgun (WGS) entry which is preliminary data.</text>
</comment>
<dbReference type="PROSITE" id="PS00675">
    <property type="entry name" value="SIGMA54_INTERACT_1"/>
    <property type="match status" value="1"/>
</dbReference>
<dbReference type="Gene3D" id="1.10.8.60">
    <property type="match status" value="1"/>
</dbReference>
<dbReference type="EMBL" id="AJAQ01000001">
    <property type="protein sequence ID" value="EOH97472.1"/>
    <property type="molecule type" value="Genomic_DNA"/>
</dbReference>
<dbReference type="FunFam" id="3.40.50.300:FF:000006">
    <property type="entry name" value="DNA-binding transcriptional regulator NtrC"/>
    <property type="match status" value="1"/>
</dbReference>
<dbReference type="HOGENOM" id="CLU_000445_8_5_9"/>
<dbReference type="PROSITE" id="PS00676">
    <property type="entry name" value="SIGMA54_INTERACT_2"/>
    <property type="match status" value="1"/>
</dbReference>
<dbReference type="STRING" id="160454.RV10_GL004423"/>
<keyword evidence="7" id="KW-1185">Reference proteome</keyword>
<evidence type="ECO:0000313" key="6">
    <source>
        <dbReference type="EMBL" id="EOH97472.1"/>
    </source>
</evidence>
<keyword evidence="4" id="KW-0804">Transcription</keyword>
<dbReference type="Pfam" id="PF25601">
    <property type="entry name" value="AAA_lid_14"/>
    <property type="match status" value="1"/>
</dbReference>
<dbReference type="InterPro" id="IPR000014">
    <property type="entry name" value="PAS"/>
</dbReference>
<dbReference type="SUPFAM" id="SSF46689">
    <property type="entry name" value="Homeodomain-like"/>
    <property type="match status" value="1"/>
</dbReference>
<dbReference type="PROSITE" id="PS50045">
    <property type="entry name" value="SIGMA54_INTERACT_4"/>
    <property type="match status" value="1"/>
</dbReference>
<dbReference type="SUPFAM" id="SSF159800">
    <property type="entry name" value="PrpR receptor domain-like"/>
    <property type="match status" value="1"/>
</dbReference>
<dbReference type="eggNOG" id="COG3829">
    <property type="taxonomic scope" value="Bacteria"/>
</dbReference>
<dbReference type="Pfam" id="PF13188">
    <property type="entry name" value="PAS_8"/>
    <property type="match status" value="1"/>
</dbReference>
<dbReference type="SUPFAM" id="SSF55785">
    <property type="entry name" value="PYP-like sensor domain (PAS domain)"/>
    <property type="match status" value="1"/>
</dbReference>
<evidence type="ECO:0000313" key="7">
    <source>
        <dbReference type="Proteomes" id="UP000013782"/>
    </source>
</evidence>
<evidence type="ECO:0000256" key="3">
    <source>
        <dbReference type="ARBA" id="ARBA00023015"/>
    </source>
</evidence>
<dbReference type="RefSeq" id="WP_010755205.1">
    <property type="nucleotide sequence ID" value="NZ_ASWD01000002.1"/>
</dbReference>
<dbReference type="SUPFAM" id="SSF52540">
    <property type="entry name" value="P-loop containing nucleoside triphosphate hydrolases"/>
    <property type="match status" value="1"/>
</dbReference>
<dbReference type="Pfam" id="PF02954">
    <property type="entry name" value="HTH_8"/>
    <property type="match status" value="1"/>
</dbReference>
<dbReference type="Gene3D" id="3.40.50.2300">
    <property type="match status" value="1"/>
</dbReference>
<evidence type="ECO:0000256" key="2">
    <source>
        <dbReference type="ARBA" id="ARBA00022840"/>
    </source>
</evidence>
<dbReference type="PANTHER" id="PTHR32071">
    <property type="entry name" value="TRANSCRIPTIONAL REGULATORY PROTEIN"/>
    <property type="match status" value="1"/>
</dbReference>
<dbReference type="SMART" id="SM00382">
    <property type="entry name" value="AAA"/>
    <property type="match status" value="1"/>
</dbReference>
<dbReference type="Gene3D" id="3.30.450.20">
    <property type="entry name" value="PAS domain"/>
    <property type="match status" value="1"/>
</dbReference>
<dbReference type="InterPro" id="IPR027417">
    <property type="entry name" value="P-loop_NTPase"/>
</dbReference>
<dbReference type="Gene3D" id="3.40.50.300">
    <property type="entry name" value="P-loop containing nucleotide triphosphate hydrolases"/>
    <property type="match status" value="1"/>
</dbReference>
<reference evidence="6 7" key="1">
    <citation type="submission" date="2013-02" db="EMBL/GenBank/DDBJ databases">
        <title>The Genome Sequence of Enterococcus pallens BAA-351.</title>
        <authorList>
            <consortium name="The Broad Institute Genome Sequencing Platform"/>
            <consortium name="The Broad Institute Genome Sequencing Center for Infectious Disease"/>
            <person name="Earl A.M."/>
            <person name="Gilmore M.S."/>
            <person name="Lebreton F."/>
            <person name="Walker B."/>
            <person name="Young S.K."/>
            <person name="Zeng Q."/>
            <person name="Gargeya S."/>
            <person name="Fitzgerald M."/>
            <person name="Haas B."/>
            <person name="Abouelleil A."/>
            <person name="Alvarado L."/>
            <person name="Arachchi H.M."/>
            <person name="Berlin A.M."/>
            <person name="Chapman S.B."/>
            <person name="Dewar J."/>
            <person name="Goldberg J."/>
            <person name="Griggs A."/>
            <person name="Gujja S."/>
            <person name="Hansen M."/>
            <person name="Howarth C."/>
            <person name="Imamovic A."/>
            <person name="Larimer J."/>
            <person name="McCowan C."/>
            <person name="Murphy C."/>
            <person name="Neiman D."/>
            <person name="Pearson M."/>
            <person name="Priest M."/>
            <person name="Roberts A."/>
            <person name="Saif S."/>
            <person name="Shea T."/>
            <person name="Sisk P."/>
            <person name="Sykes S."/>
            <person name="Wortman J."/>
            <person name="Nusbaum C."/>
            <person name="Birren B."/>
        </authorList>
    </citation>
    <scope>NUCLEOTIDE SEQUENCE [LARGE SCALE GENOMIC DNA]</scope>
    <source>
        <strain evidence="6 7">ATCC BAA-351</strain>
    </source>
</reference>
<evidence type="ECO:0000256" key="1">
    <source>
        <dbReference type="ARBA" id="ARBA00022741"/>
    </source>
</evidence>
<dbReference type="GO" id="GO:0006355">
    <property type="term" value="P:regulation of DNA-templated transcription"/>
    <property type="evidence" value="ECO:0007669"/>
    <property type="project" value="InterPro"/>
</dbReference>
<dbReference type="AlphaFoldDB" id="R2QLP4"/>
<evidence type="ECO:0000256" key="4">
    <source>
        <dbReference type="ARBA" id="ARBA00023163"/>
    </source>
</evidence>
<dbReference type="InterPro" id="IPR025943">
    <property type="entry name" value="Sigma_54_int_dom_ATP-bd_2"/>
</dbReference>
<dbReference type="InterPro" id="IPR002078">
    <property type="entry name" value="Sigma_54_int"/>
</dbReference>
<dbReference type="InterPro" id="IPR025662">
    <property type="entry name" value="Sigma_54_int_dom_ATP-bd_1"/>
</dbReference>
<dbReference type="Gene3D" id="3.40.50.10660">
    <property type="entry name" value="PrpR receptor domain-like"/>
    <property type="match status" value="1"/>
</dbReference>
<dbReference type="OrthoDB" id="9771372at2"/>
<name>R2QLP4_9ENTE</name>
<dbReference type="Proteomes" id="UP000013782">
    <property type="component" value="Unassembled WGS sequence"/>
</dbReference>
<feature type="domain" description="Sigma-54 factor interaction" evidence="5">
    <location>
        <begin position="318"/>
        <end position="543"/>
    </location>
</feature>
<organism evidence="6 7">
    <name type="scientific">Enterococcus pallens ATCC BAA-351</name>
    <dbReference type="NCBI Taxonomy" id="1158607"/>
    <lineage>
        <taxon>Bacteria</taxon>
        <taxon>Bacillati</taxon>
        <taxon>Bacillota</taxon>
        <taxon>Bacilli</taxon>
        <taxon>Lactobacillales</taxon>
        <taxon>Enterococcaceae</taxon>
        <taxon>Enterococcus</taxon>
    </lineage>
</organism>
<protein>
    <recommendedName>
        <fullName evidence="5">Sigma-54 factor interaction domain-containing protein</fullName>
    </recommendedName>
</protein>
<dbReference type="PRINTS" id="PR01590">
    <property type="entry name" value="HTHFIS"/>
</dbReference>
<keyword evidence="3" id="KW-0805">Transcription regulation</keyword>
<dbReference type="CDD" id="cd00009">
    <property type="entry name" value="AAA"/>
    <property type="match status" value="1"/>
</dbReference>
<dbReference type="InterPro" id="IPR002197">
    <property type="entry name" value="HTH_Fis"/>
</dbReference>
<dbReference type="Pfam" id="PF06506">
    <property type="entry name" value="PrpR_N"/>
    <property type="match status" value="1"/>
</dbReference>
<dbReference type="InterPro" id="IPR003593">
    <property type="entry name" value="AAA+_ATPase"/>
</dbReference>
<dbReference type="Pfam" id="PF00158">
    <property type="entry name" value="Sigma54_activat"/>
    <property type="match status" value="1"/>
</dbReference>
<dbReference type="PANTHER" id="PTHR32071:SF57">
    <property type="entry name" value="C4-DICARBOXYLATE TRANSPORT TRANSCRIPTIONAL REGULATORY PROTEIN DCTD"/>
    <property type="match status" value="1"/>
</dbReference>
<dbReference type="InterPro" id="IPR058031">
    <property type="entry name" value="AAA_lid_NorR"/>
</dbReference>
<accession>R2QLP4</accession>
<keyword evidence="1" id="KW-0547">Nucleotide-binding</keyword>
<evidence type="ECO:0000259" key="5">
    <source>
        <dbReference type="PROSITE" id="PS50045"/>
    </source>
</evidence>
<dbReference type="InterPro" id="IPR009057">
    <property type="entry name" value="Homeodomain-like_sf"/>
</dbReference>
<dbReference type="PATRIC" id="fig|1158607.3.peg.140"/>
<gene>
    <name evidence="6" type="ORF">UAU_00140</name>
</gene>
<dbReference type="GO" id="GO:0005524">
    <property type="term" value="F:ATP binding"/>
    <property type="evidence" value="ECO:0007669"/>
    <property type="project" value="UniProtKB-KW"/>
</dbReference>